<dbReference type="Gene3D" id="1.20.1280.50">
    <property type="match status" value="1"/>
</dbReference>
<sequence length="382" mass="44099">MRLSELPGDLVGDIFSRVPLESLIAVRSTCRKWNELSKNHMLGKATRKQFRGFVIMDYKVCFVTFDLQGIRYEASEYVSPSIKEISVLDKVEAYRVSHCDGLLLCESETKLENSKLVLWNPYLGQTSCVQEGHDIYKLDMYALGYDNNRNHKILKFVNFFSITKPSYPYKIYEFSSDSWRDVSLHGTKPNWDRLNPCCVSLKGNTYFLARNWTRHFLLCFDFTAERFGQRLSLPFKSSVDDILTQSCVREEQLAVLCQRSEMDPSIGIWVTNMIAPNAVSWSKFFNVNITSDLTGFPVKFRAGSFFIDEEEKVAVVFDLDAYEEYRTSYYQTAHIIGQDGYIKSVIGDAQDLGDCRPLVFSSYVPSLVQLQINRKRKARGYY</sequence>
<keyword evidence="3" id="KW-1185">Reference proteome</keyword>
<evidence type="ECO:0000259" key="1">
    <source>
        <dbReference type="PROSITE" id="PS50181"/>
    </source>
</evidence>
<feature type="domain" description="F-box" evidence="1">
    <location>
        <begin position="1"/>
        <end position="46"/>
    </location>
</feature>
<dbReference type="InterPro" id="IPR017451">
    <property type="entry name" value="F-box-assoc_interact_dom"/>
</dbReference>
<organism evidence="2 3">
    <name type="scientific">Capsella rubella</name>
    <dbReference type="NCBI Taxonomy" id="81985"/>
    <lineage>
        <taxon>Eukaryota</taxon>
        <taxon>Viridiplantae</taxon>
        <taxon>Streptophyta</taxon>
        <taxon>Embryophyta</taxon>
        <taxon>Tracheophyta</taxon>
        <taxon>Spermatophyta</taxon>
        <taxon>Magnoliopsida</taxon>
        <taxon>eudicotyledons</taxon>
        <taxon>Gunneridae</taxon>
        <taxon>Pentapetalae</taxon>
        <taxon>rosids</taxon>
        <taxon>malvids</taxon>
        <taxon>Brassicales</taxon>
        <taxon>Brassicaceae</taxon>
        <taxon>Camelineae</taxon>
        <taxon>Capsella</taxon>
    </lineage>
</organism>
<proteinExistence type="predicted"/>
<dbReference type="PANTHER" id="PTHR31672">
    <property type="entry name" value="BNACNNG10540D PROTEIN"/>
    <property type="match status" value="1"/>
</dbReference>
<dbReference type="SMART" id="SM00256">
    <property type="entry name" value="FBOX"/>
    <property type="match status" value="1"/>
</dbReference>
<reference evidence="3" key="1">
    <citation type="journal article" date="2013" name="Nat. Genet.">
        <title>The Capsella rubella genome and the genomic consequences of rapid mating system evolution.</title>
        <authorList>
            <person name="Slotte T."/>
            <person name="Hazzouri K.M."/>
            <person name="Agren J.A."/>
            <person name="Koenig D."/>
            <person name="Maumus F."/>
            <person name="Guo Y.L."/>
            <person name="Steige K."/>
            <person name="Platts A.E."/>
            <person name="Escobar J.S."/>
            <person name="Newman L.K."/>
            <person name="Wang W."/>
            <person name="Mandakova T."/>
            <person name="Vello E."/>
            <person name="Smith L.M."/>
            <person name="Henz S.R."/>
            <person name="Steffen J."/>
            <person name="Takuno S."/>
            <person name="Brandvain Y."/>
            <person name="Coop G."/>
            <person name="Andolfatto P."/>
            <person name="Hu T.T."/>
            <person name="Blanchette M."/>
            <person name="Clark R.M."/>
            <person name="Quesneville H."/>
            <person name="Nordborg M."/>
            <person name="Gaut B.S."/>
            <person name="Lysak M.A."/>
            <person name="Jenkins J."/>
            <person name="Grimwood J."/>
            <person name="Chapman J."/>
            <person name="Prochnik S."/>
            <person name="Shu S."/>
            <person name="Rokhsar D."/>
            <person name="Schmutz J."/>
            <person name="Weigel D."/>
            <person name="Wright S.I."/>
        </authorList>
    </citation>
    <scope>NUCLEOTIDE SEQUENCE [LARGE SCALE GENOMIC DNA]</scope>
    <source>
        <strain evidence="3">cv. Monte Gargano</strain>
    </source>
</reference>
<dbReference type="STRING" id="81985.R0G2B6"/>
<gene>
    <name evidence="2" type="ORF">CARUB_v10015188mg</name>
</gene>
<accession>R0G2B6</accession>
<dbReference type="InterPro" id="IPR001810">
    <property type="entry name" value="F-box_dom"/>
</dbReference>
<dbReference type="InterPro" id="IPR050796">
    <property type="entry name" value="SCF_F-box_component"/>
</dbReference>
<dbReference type="EMBL" id="KB870807">
    <property type="protein sequence ID" value="EOA29542.1"/>
    <property type="molecule type" value="Genomic_DNA"/>
</dbReference>
<dbReference type="KEGG" id="crb:17893537"/>
<dbReference type="Proteomes" id="UP000029121">
    <property type="component" value="Unassembled WGS sequence"/>
</dbReference>
<dbReference type="OrthoDB" id="1036760at2759"/>
<dbReference type="AlphaFoldDB" id="R0G2B6"/>
<name>R0G2B6_9BRAS</name>
<dbReference type="InterPro" id="IPR006527">
    <property type="entry name" value="F-box-assoc_dom_typ1"/>
</dbReference>
<evidence type="ECO:0000313" key="2">
    <source>
        <dbReference type="EMBL" id="EOA29542.1"/>
    </source>
</evidence>
<dbReference type="Pfam" id="PF00646">
    <property type="entry name" value="F-box"/>
    <property type="match status" value="1"/>
</dbReference>
<dbReference type="Pfam" id="PF07734">
    <property type="entry name" value="FBA_1"/>
    <property type="match status" value="1"/>
</dbReference>
<dbReference type="NCBIfam" id="TIGR01640">
    <property type="entry name" value="F_box_assoc_1"/>
    <property type="match status" value="1"/>
</dbReference>
<dbReference type="PANTHER" id="PTHR31672:SF13">
    <property type="entry name" value="F-BOX PROTEIN CPR30-LIKE"/>
    <property type="match status" value="1"/>
</dbReference>
<dbReference type="PROSITE" id="PS50181">
    <property type="entry name" value="FBOX"/>
    <property type="match status" value="1"/>
</dbReference>
<evidence type="ECO:0000313" key="3">
    <source>
        <dbReference type="Proteomes" id="UP000029121"/>
    </source>
</evidence>
<protein>
    <recommendedName>
        <fullName evidence="1">F-box domain-containing protein</fullName>
    </recommendedName>
</protein>
<dbReference type="InterPro" id="IPR036047">
    <property type="entry name" value="F-box-like_dom_sf"/>
</dbReference>
<dbReference type="SUPFAM" id="SSF81383">
    <property type="entry name" value="F-box domain"/>
    <property type="match status" value="1"/>
</dbReference>